<accession>A0A1H3PS48</accession>
<dbReference type="OrthoDB" id="511192at2"/>
<organism evidence="1 2">
    <name type="scientific">Micromonospora pattaloongensis</name>
    <dbReference type="NCBI Taxonomy" id="405436"/>
    <lineage>
        <taxon>Bacteria</taxon>
        <taxon>Bacillati</taxon>
        <taxon>Actinomycetota</taxon>
        <taxon>Actinomycetes</taxon>
        <taxon>Micromonosporales</taxon>
        <taxon>Micromonosporaceae</taxon>
        <taxon>Micromonospora</taxon>
    </lineage>
</organism>
<sequence length="158" mass="18629">MELTTIRHVQLHGWSVMTIPDDDKGPGWSYTIGLWHTHRMPELAMFGLNVELSQTCLNELGDKARDGVPLEAEQARDDVIEGYQVHLKSIDYGWYKAFFGRAIAFYRRPPIPFLQVVWPDRQGSFHWDRNPDEQLHRRQPQLWKRPEDHPVSVWIQDL</sequence>
<evidence type="ECO:0008006" key="3">
    <source>
        <dbReference type="Google" id="ProtNLM"/>
    </source>
</evidence>
<reference evidence="2" key="1">
    <citation type="submission" date="2016-10" db="EMBL/GenBank/DDBJ databases">
        <authorList>
            <person name="Varghese N."/>
            <person name="Submissions S."/>
        </authorList>
    </citation>
    <scope>NUCLEOTIDE SEQUENCE [LARGE SCALE GENOMIC DNA]</scope>
    <source>
        <strain evidence="2">DSM 45245</strain>
    </source>
</reference>
<dbReference type="STRING" id="405436.SAMN05444365_1052"/>
<protein>
    <recommendedName>
        <fullName evidence="3">DUF4262 domain-containing protein</fullName>
    </recommendedName>
</protein>
<name>A0A1H3PS48_9ACTN</name>
<dbReference type="AlphaFoldDB" id="A0A1H3PS48"/>
<dbReference type="Pfam" id="PF14081">
    <property type="entry name" value="DUF4262"/>
    <property type="match status" value="1"/>
</dbReference>
<evidence type="ECO:0000313" key="1">
    <source>
        <dbReference type="EMBL" id="SDZ04122.1"/>
    </source>
</evidence>
<dbReference type="InterPro" id="IPR025358">
    <property type="entry name" value="DUF4262"/>
</dbReference>
<proteinExistence type="predicted"/>
<keyword evidence="2" id="KW-1185">Reference proteome</keyword>
<dbReference type="EMBL" id="FNPH01000005">
    <property type="protein sequence ID" value="SDZ04122.1"/>
    <property type="molecule type" value="Genomic_DNA"/>
</dbReference>
<gene>
    <name evidence="1" type="ORF">SAMN05444365_1052</name>
</gene>
<evidence type="ECO:0000313" key="2">
    <source>
        <dbReference type="Proteomes" id="UP000242415"/>
    </source>
</evidence>
<dbReference type="Proteomes" id="UP000242415">
    <property type="component" value="Unassembled WGS sequence"/>
</dbReference>